<evidence type="ECO:0000256" key="2">
    <source>
        <dbReference type="ARBA" id="ARBA00022670"/>
    </source>
</evidence>
<dbReference type="Gene3D" id="3.30.830.10">
    <property type="entry name" value="Metalloenzyme, LuxS/M16 peptidase-like"/>
    <property type="match status" value="4"/>
</dbReference>
<dbReference type="EMBL" id="FNQF01000007">
    <property type="protein sequence ID" value="SEA54377.1"/>
    <property type="molecule type" value="Genomic_DNA"/>
</dbReference>
<keyword evidence="3" id="KW-0378">Hydrolase</keyword>
<comment type="similarity">
    <text evidence="1">Belongs to the peptidase M16 family.</text>
</comment>
<dbReference type="PANTHER" id="PTHR43690">
    <property type="entry name" value="NARDILYSIN"/>
    <property type="match status" value="1"/>
</dbReference>
<protein>
    <submittedName>
        <fullName evidence="8">Predicted Zn-dependent peptidase</fullName>
    </submittedName>
</protein>
<reference evidence="8 9" key="1">
    <citation type="submission" date="2016-10" db="EMBL/GenBank/DDBJ databases">
        <authorList>
            <person name="de Groot N.N."/>
        </authorList>
    </citation>
    <scope>NUCLEOTIDE SEQUENCE [LARGE SCALE GENOMIC DNA]</scope>
    <source>
        <strain evidence="8 9">DSM 23581</strain>
    </source>
</reference>
<dbReference type="Pfam" id="PF00675">
    <property type="entry name" value="Peptidase_M16"/>
    <property type="match status" value="1"/>
</dbReference>
<evidence type="ECO:0000256" key="1">
    <source>
        <dbReference type="ARBA" id="ARBA00007261"/>
    </source>
</evidence>
<dbReference type="GO" id="GO:0006508">
    <property type="term" value="P:proteolysis"/>
    <property type="evidence" value="ECO:0007669"/>
    <property type="project" value="UniProtKB-KW"/>
</dbReference>
<accession>A0A1H4C230</accession>
<sequence length="953" mass="112128">MMLTKIFRVQTKYLASMMICFWMITHLSYSQNQSTTYLDENTRYGQLTNGFQYYIKNIPNSDAKISTSLIVKAGDNNQTKEQYEMAHFLEHMPFQRTKNFESIISNTELLNLLEMGLNGVTGAKHTEYSFNFPSHNKLASDTSLLFFKDIASGEIRFNKKDIDGERGAFYEEHLFRGAGKTYNLLKIASTFSNTYKGLKKPSEYRDYIYNFKIINLKDFYKEWYRPDLMALTVVGHIKNLDQLENQIQTRFNGLIKNKSKIHLTDIKQDYFDRAPQFMLINNSINQTHQLETYTSFHFYIRDTQEKYENSIIKDELLENMMYDLINKSLHKSLLAYHISYNFNIQPSIDIPYTHLIKVKTEEKDSKQSIQKAFSILNRIFESGFTKDEFENSKEKYINRLKKKDSTNTFYWLHKFKRHFVEDIDFNDLSLKVNTSFLKELTLEEFNTFVRRNLQKQPEDIAVINPSKDKFPFSEAQIRRWVQESPTDSINISSKNQDLRIADQIKQEDLLPQPEYQYEDLNDFGTEKIILKNGIKLIIKAYQPEKGRYQDDIMLHGFSPNGVSSFSEENFHSVIFASDIVRHSGIGKLDKFDLKKQLKETSIPYGFIPYISAHESGIKGNFKLKDLKLALQLVYLYMSAPRYDKSAYLDWKKEEKKKFLKKTDTNPKSDFYYHINKLTENRLFKPQGTYRYLGVDETDLDIAYKAYSKLMQNTQDFTFIITGNFKKDNILPLVNKYLSAIPNNKKAMHKGNVDANTYLKGKPLEIVYTPKQAIQNVHLFYKYTRETGSALSLKDEVILKIIEKLVHNRLRELRFKDKRAIYLSAARKQINRTNKTNSINLILSCSQEDLSKIKNDLKKITHHLKTQKINESLFKSIVNSHVIPKYSQKKRNQNKSTQAALYEHYRYHIPIVEQKQVDKIIKSINTDDILEMCQLYFKDENLVKFFAKNDYSEI</sequence>
<evidence type="ECO:0000313" key="9">
    <source>
        <dbReference type="Proteomes" id="UP000198820"/>
    </source>
</evidence>
<feature type="domain" description="Peptidase M16 N-terminal" evidence="6">
    <location>
        <begin position="62"/>
        <end position="172"/>
    </location>
</feature>
<dbReference type="PANTHER" id="PTHR43690:SF17">
    <property type="entry name" value="PROTEIN YHJJ"/>
    <property type="match status" value="1"/>
</dbReference>
<dbReference type="STRING" id="908615.SAMN05421540_10712"/>
<dbReference type="InterPro" id="IPR007863">
    <property type="entry name" value="Peptidase_M16_C"/>
</dbReference>
<dbReference type="InterPro" id="IPR050626">
    <property type="entry name" value="Peptidase_M16"/>
</dbReference>
<dbReference type="GO" id="GO:0008237">
    <property type="term" value="F:metallopeptidase activity"/>
    <property type="evidence" value="ECO:0007669"/>
    <property type="project" value="UniProtKB-KW"/>
</dbReference>
<evidence type="ECO:0000259" key="6">
    <source>
        <dbReference type="Pfam" id="PF00675"/>
    </source>
</evidence>
<keyword evidence="9" id="KW-1185">Reference proteome</keyword>
<name>A0A1H4C230_9FLAO</name>
<evidence type="ECO:0000256" key="5">
    <source>
        <dbReference type="ARBA" id="ARBA00023049"/>
    </source>
</evidence>
<feature type="domain" description="Peptidase M16 C-terminal" evidence="7">
    <location>
        <begin position="705"/>
        <end position="878"/>
    </location>
</feature>
<keyword evidence="4" id="KW-0862">Zinc</keyword>
<dbReference type="Pfam" id="PF05193">
    <property type="entry name" value="Peptidase_M16_C"/>
    <property type="match status" value="2"/>
</dbReference>
<dbReference type="InterPro" id="IPR011765">
    <property type="entry name" value="Pept_M16_N"/>
</dbReference>
<dbReference type="InterPro" id="IPR011249">
    <property type="entry name" value="Metalloenz_LuxS/M16"/>
</dbReference>
<dbReference type="AlphaFoldDB" id="A0A1H4C230"/>
<evidence type="ECO:0000256" key="4">
    <source>
        <dbReference type="ARBA" id="ARBA00022833"/>
    </source>
</evidence>
<dbReference type="Proteomes" id="UP000198820">
    <property type="component" value="Unassembled WGS sequence"/>
</dbReference>
<feature type="domain" description="Peptidase M16 C-terminal" evidence="7">
    <location>
        <begin position="216"/>
        <end position="395"/>
    </location>
</feature>
<keyword evidence="2" id="KW-0645">Protease</keyword>
<keyword evidence="5" id="KW-0482">Metalloprotease</keyword>
<evidence type="ECO:0000313" key="8">
    <source>
        <dbReference type="EMBL" id="SEA54377.1"/>
    </source>
</evidence>
<proteinExistence type="inferred from homology"/>
<evidence type="ECO:0000259" key="7">
    <source>
        <dbReference type="Pfam" id="PF05193"/>
    </source>
</evidence>
<evidence type="ECO:0000256" key="3">
    <source>
        <dbReference type="ARBA" id="ARBA00022801"/>
    </source>
</evidence>
<dbReference type="GO" id="GO:0046872">
    <property type="term" value="F:metal ion binding"/>
    <property type="evidence" value="ECO:0007669"/>
    <property type="project" value="InterPro"/>
</dbReference>
<gene>
    <name evidence="8" type="ORF">SAMN05421540_10712</name>
</gene>
<organism evidence="8 9">
    <name type="scientific">Psychroflexus halocasei</name>
    <dbReference type="NCBI Taxonomy" id="908615"/>
    <lineage>
        <taxon>Bacteria</taxon>
        <taxon>Pseudomonadati</taxon>
        <taxon>Bacteroidota</taxon>
        <taxon>Flavobacteriia</taxon>
        <taxon>Flavobacteriales</taxon>
        <taxon>Flavobacteriaceae</taxon>
        <taxon>Psychroflexus</taxon>
    </lineage>
</organism>
<dbReference type="SUPFAM" id="SSF63411">
    <property type="entry name" value="LuxS/MPP-like metallohydrolase"/>
    <property type="match status" value="4"/>
</dbReference>